<dbReference type="GeneID" id="28860250"/>
<name>A0A1B7YVU0_COLHI</name>
<dbReference type="AlphaFoldDB" id="A0A1B7YVU0"/>
<dbReference type="RefSeq" id="XP_018164505.1">
    <property type="nucleotide sequence ID" value="XM_018296143.1"/>
</dbReference>
<feature type="region of interest" description="Disordered" evidence="1">
    <location>
        <begin position="78"/>
        <end position="119"/>
    </location>
</feature>
<accession>A0A1B7YVU0</accession>
<gene>
    <name evidence="2" type="ORF">CH63R_01168</name>
</gene>
<dbReference type="KEGG" id="chig:CH63R_01168"/>
<comment type="caution">
    <text evidence="2">The sequence shown here is derived from an EMBL/GenBank/DDBJ whole genome shotgun (WGS) entry which is preliminary data.</text>
</comment>
<dbReference type="Proteomes" id="UP000092177">
    <property type="component" value="Chromosome 1"/>
</dbReference>
<keyword evidence="3" id="KW-1185">Reference proteome</keyword>
<protein>
    <submittedName>
        <fullName evidence="2">Uncharacterized protein</fullName>
    </submittedName>
</protein>
<feature type="compositionally biased region" description="Polar residues" evidence="1">
    <location>
        <begin position="169"/>
        <end position="185"/>
    </location>
</feature>
<reference evidence="3" key="1">
    <citation type="journal article" date="2017" name="BMC Genomics">
        <title>Gapless genome assembly of Colletotrichum higginsianum reveals chromosome structure and association of transposable elements with secondary metabolite gene clusters.</title>
        <authorList>
            <person name="Dallery J.-F."/>
            <person name="Lapalu N."/>
            <person name="Zampounis A."/>
            <person name="Pigne S."/>
            <person name="Luyten I."/>
            <person name="Amselem J."/>
            <person name="Wittenberg A.H.J."/>
            <person name="Zhou S."/>
            <person name="de Queiroz M.V."/>
            <person name="Robin G.P."/>
            <person name="Auger A."/>
            <person name="Hainaut M."/>
            <person name="Henrissat B."/>
            <person name="Kim K.-T."/>
            <person name="Lee Y.-H."/>
            <person name="Lespinet O."/>
            <person name="Schwartz D.C."/>
            <person name="Thon M.R."/>
            <person name="O'Connell R.J."/>
        </authorList>
    </citation>
    <scope>NUCLEOTIDE SEQUENCE [LARGE SCALE GENOMIC DNA]</scope>
    <source>
        <strain evidence="3">IMI 349063</strain>
    </source>
</reference>
<sequence length="281" mass="30243">MAETNPKVLSNSTLYEDIVLRRTVCTSYNVGTTRLVFTIDRPLSCSYAAQSLTQDPGTWAPTQSVLFVQDRSRYFVRSPSRLTPRSPSSPSPLASSGLSVADSRQIDPTTSTRRPTPHHLHFLPASALSTSVTSPPSPAAATAIFEPAVSSDECNTTQDSPDQDERTGSIRQPTNQPTAWPSLNKASPDEQREGRLCSGLPGTYSNSSCRLNVMSIPPSRLCLSSRANIVASQPPSSSLPFITSTPPGLVAVPLPPSPPPCFIGTQTTRQPPFDEDEPKHK</sequence>
<evidence type="ECO:0000313" key="2">
    <source>
        <dbReference type="EMBL" id="OBR15988.1"/>
    </source>
</evidence>
<feature type="compositionally biased region" description="Low complexity" evidence="1">
    <location>
        <begin position="78"/>
        <end position="99"/>
    </location>
</feature>
<proteinExistence type="predicted"/>
<evidence type="ECO:0000313" key="3">
    <source>
        <dbReference type="Proteomes" id="UP000092177"/>
    </source>
</evidence>
<organism evidence="2 3">
    <name type="scientific">Colletotrichum higginsianum (strain IMI 349063)</name>
    <name type="common">Crucifer anthracnose fungus</name>
    <dbReference type="NCBI Taxonomy" id="759273"/>
    <lineage>
        <taxon>Eukaryota</taxon>
        <taxon>Fungi</taxon>
        <taxon>Dikarya</taxon>
        <taxon>Ascomycota</taxon>
        <taxon>Pezizomycotina</taxon>
        <taxon>Sordariomycetes</taxon>
        <taxon>Hypocreomycetidae</taxon>
        <taxon>Glomerellales</taxon>
        <taxon>Glomerellaceae</taxon>
        <taxon>Colletotrichum</taxon>
        <taxon>Colletotrichum destructivum species complex</taxon>
    </lineage>
</organism>
<dbReference type="VEuPathDB" id="FungiDB:CH63R_01168"/>
<feature type="region of interest" description="Disordered" evidence="1">
    <location>
        <begin position="252"/>
        <end position="281"/>
    </location>
</feature>
<feature type="region of interest" description="Disordered" evidence="1">
    <location>
        <begin position="146"/>
        <end position="200"/>
    </location>
</feature>
<evidence type="ECO:0000256" key="1">
    <source>
        <dbReference type="SAM" id="MobiDB-lite"/>
    </source>
</evidence>
<dbReference type="EMBL" id="LTAN01000001">
    <property type="protein sequence ID" value="OBR15988.1"/>
    <property type="molecule type" value="Genomic_DNA"/>
</dbReference>